<evidence type="ECO:0000256" key="1">
    <source>
        <dbReference type="ARBA" id="ARBA00004651"/>
    </source>
</evidence>
<feature type="transmembrane region" description="Helical" evidence="7">
    <location>
        <begin position="12"/>
        <end position="37"/>
    </location>
</feature>
<dbReference type="InterPro" id="IPR036259">
    <property type="entry name" value="MFS_trans_sf"/>
</dbReference>
<feature type="transmembrane region" description="Helical" evidence="7">
    <location>
        <begin position="262"/>
        <end position="282"/>
    </location>
</feature>
<dbReference type="Proteomes" id="UP000649739">
    <property type="component" value="Unassembled WGS sequence"/>
</dbReference>
<organism evidence="9 10">
    <name type="scientific">Pilimelia anulata</name>
    <dbReference type="NCBI Taxonomy" id="53371"/>
    <lineage>
        <taxon>Bacteria</taxon>
        <taxon>Bacillati</taxon>
        <taxon>Actinomycetota</taxon>
        <taxon>Actinomycetes</taxon>
        <taxon>Micromonosporales</taxon>
        <taxon>Micromonosporaceae</taxon>
        <taxon>Pilimelia</taxon>
    </lineage>
</organism>
<feature type="domain" description="Major facilitator superfamily (MFS) profile" evidence="8">
    <location>
        <begin position="1"/>
        <end position="469"/>
    </location>
</feature>
<dbReference type="PROSITE" id="PS50850">
    <property type="entry name" value="MFS"/>
    <property type="match status" value="1"/>
</dbReference>
<evidence type="ECO:0000313" key="10">
    <source>
        <dbReference type="Proteomes" id="UP000649739"/>
    </source>
</evidence>
<keyword evidence="5 7" id="KW-0472">Membrane</keyword>
<name>A0A8J3BC59_9ACTN</name>
<dbReference type="InterPro" id="IPR011701">
    <property type="entry name" value="MFS"/>
</dbReference>
<reference evidence="9" key="2">
    <citation type="submission" date="2020-09" db="EMBL/GenBank/DDBJ databases">
        <authorList>
            <person name="Sun Q."/>
            <person name="Ohkuma M."/>
        </authorList>
    </citation>
    <scope>NUCLEOTIDE SEQUENCE</scope>
    <source>
        <strain evidence="9">JCM 3090</strain>
    </source>
</reference>
<keyword evidence="4 7" id="KW-1133">Transmembrane helix</keyword>
<keyword evidence="3 7" id="KW-0812">Transmembrane</keyword>
<feature type="compositionally biased region" description="Low complexity" evidence="6">
    <location>
        <begin position="476"/>
        <end position="500"/>
    </location>
</feature>
<gene>
    <name evidence="9" type="ORF">GCM10010123_45180</name>
</gene>
<dbReference type="GO" id="GO:0022857">
    <property type="term" value="F:transmembrane transporter activity"/>
    <property type="evidence" value="ECO:0007669"/>
    <property type="project" value="InterPro"/>
</dbReference>
<comment type="subcellular location">
    <subcellularLocation>
        <location evidence="1">Cell membrane</location>
        <topology evidence="1">Multi-pass membrane protein</topology>
    </subcellularLocation>
</comment>
<evidence type="ECO:0000256" key="5">
    <source>
        <dbReference type="ARBA" id="ARBA00023136"/>
    </source>
</evidence>
<feature type="transmembrane region" description="Helical" evidence="7">
    <location>
        <begin position="43"/>
        <end position="67"/>
    </location>
</feature>
<evidence type="ECO:0000256" key="7">
    <source>
        <dbReference type="SAM" id="Phobius"/>
    </source>
</evidence>
<evidence type="ECO:0000259" key="8">
    <source>
        <dbReference type="PROSITE" id="PS50850"/>
    </source>
</evidence>
<comment type="caution">
    <text evidence="9">The sequence shown here is derived from an EMBL/GenBank/DDBJ whole genome shotgun (WGS) entry which is preliminary data.</text>
</comment>
<evidence type="ECO:0000256" key="4">
    <source>
        <dbReference type="ARBA" id="ARBA00022989"/>
    </source>
</evidence>
<evidence type="ECO:0000313" key="9">
    <source>
        <dbReference type="EMBL" id="GGK10185.1"/>
    </source>
</evidence>
<sequence>MSMIQGDRRTFYQLLVSTLVVGVINFTVWFAITFYVYLETGSVFAVGVVSGIFLVLTALTGIWFGSLVDHHAKKTMMQVSALVSLAAYAAALVLYQLTPRAEFRDPGSATLWTLIVLLMVGVIVGNIRTIALPTLVTVLIAEETRDRANGLVGSTSGVSLLVTSVISGLLVALGGMFWVLVLAVAVLVAAVVHLALVPVREHPAASAPGEGDAGTAGAVRLPAVADAPAGAAVPAAAAGAPAAGGGPADGGRKVDLRGTLRVVAEVPGLMALILFSTFNNFLGGVFMALMDAYGLSLMSVRSWGLLWGLLSTGFIVGGLLIARTGLGRNPLRLLLIINVVLWAVTILFPLRSSIIMLTAGMYVYMLLAPYAEAAEQTILQRVVPYERQGRVFGFAQSVEQSASPLTAFLIAPIADFVIIPFMTDGTGARLIGDWFGTGKDRGLALVFVLTGVLGLIASILALRSRQYRRLRDRYTAADGDPPAAGPGTDATGPDAAGVGAEPAPTARG</sequence>
<protein>
    <submittedName>
        <fullName evidence="9">Multidrug resistance protein</fullName>
    </submittedName>
</protein>
<feature type="transmembrane region" description="Helical" evidence="7">
    <location>
        <begin position="302"/>
        <end position="322"/>
    </location>
</feature>
<feature type="transmembrane region" description="Helical" evidence="7">
    <location>
        <begin position="331"/>
        <end position="348"/>
    </location>
</feature>
<evidence type="ECO:0000256" key="6">
    <source>
        <dbReference type="SAM" id="MobiDB-lite"/>
    </source>
</evidence>
<dbReference type="RefSeq" id="WP_189172233.1">
    <property type="nucleotide sequence ID" value="NZ_BMQB01000014.1"/>
</dbReference>
<proteinExistence type="predicted"/>
<accession>A0A8J3BC59</accession>
<dbReference type="PANTHER" id="PTHR23513:SF11">
    <property type="entry name" value="STAPHYLOFERRIN A TRANSPORTER"/>
    <property type="match status" value="1"/>
</dbReference>
<keyword evidence="2" id="KW-1003">Cell membrane</keyword>
<feature type="transmembrane region" description="Helical" evidence="7">
    <location>
        <begin position="177"/>
        <end position="197"/>
    </location>
</feature>
<feature type="transmembrane region" description="Helical" evidence="7">
    <location>
        <begin position="151"/>
        <end position="171"/>
    </location>
</feature>
<reference evidence="9" key="1">
    <citation type="journal article" date="2014" name="Int. J. Syst. Evol. Microbiol.">
        <title>Complete genome sequence of Corynebacterium casei LMG S-19264T (=DSM 44701T), isolated from a smear-ripened cheese.</title>
        <authorList>
            <consortium name="US DOE Joint Genome Institute (JGI-PGF)"/>
            <person name="Walter F."/>
            <person name="Albersmeier A."/>
            <person name="Kalinowski J."/>
            <person name="Ruckert C."/>
        </authorList>
    </citation>
    <scope>NUCLEOTIDE SEQUENCE</scope>
    <source>
        <strain evidence="9">JCM 3090</strain>
    </source>
</reference>
<dbReference type="SUPFAM" id="SSF103473">
    <property type="entry name" value="MFS general substrate transporter"/>
    <property type="match status" value="1"/>
</dbReference>
<keyword evidence="10" id="KW-1185">Reference proteome</keyword>
<dbReference type="EMBL" id="BMQB01000014">
    <property type="protein sequence ID" value="GGK10185.1"/>
    <property type="molecule type" value="Genomic_DNA"/>
</dbReference>
<feature type="transmembrane region" description="Helical" evidence="7">
    <location>
        <begin position="443"/>
        <end position="462"/>
    </location>
</feature>
<dbReference type="GO" id="GO:0005886">
    <property type="term" value="C:plasma membrane"/>
    <property type="evidence" value="ECO:0007669"/>
    <property type="project" value="UniProtKB-SubCell"/>
</dbReference>
<dbReference type="Pfam" id="PF07690">
    <property type="entry name" value="MFS_1"/>
    <property type="match status" value="1"/>
</dbReference>
<evidence type="ECO:0000256" key="3">
    <source>
        <dbReference type="ARBA" id="ARBA00022692"/>
    </source>
</evidence>
<dbReference type="AlphaFoldDB" id="A0A8J3BC59"/>
<feature type="region of interest" description="Disordered" evidence="6">
    <location>
        <begin position="475"/>
        <end position="508"/>
    </location>
</feature>
<dbReference type="PANTHER" id="PTHR23513">
    <property type="entry name" value="INTEGRAL MEMBRANE EFFLUX PROTEIN-RELATED"/>
    <property type="match status" value="1"/>
</dbReference>
<feature type="transmembrane region" description="Helical" evidence="7">
    <location>
        <begin position="79"/>
        <end position="97"/>
    </location>
</feature>
<dbReference type="InterPro" id="IPR020846">
    <property type="entry name" value="MFS_dom"/>
</dbReference>
<dbReference type="Gene3D" id="1.20.1250.20">
    <property type="entry name" value="MFS general substrate transporter like domains"/>
    <property type="match status" value="1"/>
</dbReference>
<feature type="transmembrane region" description="Helical" evidence="7">
    <location>
        <begin position="109"/>
        <end position="139"/>
    </location>
</feature>
<evidence type="ECO:0000256" key="2">
    <source>
        <dbReference type="ARBA" id="ARBA00022475"/>
    </source>
</evidence>